<evidence type="ECO:0000256" key="2">
    <source>
        <dbReference type="ARBA" id="ARBA00023033"/>
    </source>
</evidence>
<dbReference type="InterPro" id="IPR050493">
    <property type="entry name" value="FAD-dep_Monooxygenase_BioMet"/>
</dbReference>
<reference evidence="4" key="1">
    <citation type="submission" date="2020-03" db="EMBL/GenBank/DDBJ databases">
        <authorList>
            <person name="Guo F."/>
        </authorList>
    </citation>
    <scope>NUCLEOTIDE SEQUENCE</scope>
    <source>
        <strain evidence="4">JCM 30134</strain>
    </source>
</reference>
<dbReference type="InterPro" id="IPR002938">
    <property type="entry name" value="FAD-bd"/>
</dbReference>
<evidence type="ECO:0000259" key="3">
    <source>
        <dbReference type="Pfam" id="PF01494"/>
    </source>
</evidence>
<dbReference type="RefSeq" id="WP_167189945.1">
    <property type="nucleotide sequence ID" value="NZ_JAAONZ010000016.1"/>
</dbReference>
<dbReference type="InterPro" id="IPR036188">
    <property type="entry name" value="FAD/NAD-bd_sf"/>
</dbReference>
<dbReference type="Gene3D" id="3.50.50.60">
    <property type="entry name" value="FAD/NAD(P)-binding domain"/>
    <property type="match status" value="1"/>
</dbReference>
<dbReference type="AlphaFoldDB" id="A0A9E5MNE0"/>
<dbReference type="PANTHER" id="PTHR13789">
    <property type="entry name" value="MONOOXYGENASE"/>
    <property type="match status" value="1"/>
</dbReference>
<dbReference type="GO" id="GO:0071949">
    <property type="term" value="F:FAD binding"/>
    <property type="evidence" value="ECO:0007669"/>
    <property type="project" value="InterPro"/>
</dbReference>
<evidence type="ECO:0000256" key="1">
    <source>
        <dbReference type="ARBA" id="ARBA00023002"/>
    </source>
</evidence>
<dbReference type="Pfam" id="PF01494">
    <property type="entry name" value="FAD_binding_3"/>
    <property type="match status" value="1"/>
</dbReference>
<dbReference type="PRINTS" id="PR00420">
    <property type="entry name" value="RNGMNOXGNASE"/>
</dbReference>
<gene>
    <name evidence="4" type="ORF">G8770_17670</name>
</gene>
<dbReference type="SUPFAM" id="SSF51905">
    <property type="entry name" value="FAD/NAD(P)-binding domain"/>
    <property type="match status" value="1"/>
</dbReference>
<dbReference type="Proteomes" id="UP000787472">
    <property type="component" value="Unassembled WGS sequence"/>
</dbReference>
<protein>
    <submittedName>
        <fullName evidence="4">FAD-dependent oxidoreductase</fullName>
    </submittedName>
</protein>
<keyword evidence="1" id="KW-0560">Oxidoreductase</keyword>
<sequence length="377" mass="41393">MSNSVNKVLIVGGGFSGMSAAIQLRKLNIETHLVELDPEWQADGAGISIGGATLRAFKTLGMLDEFLEQGSGVNGLDVYAPNGHHLQHIPTPRFAGPEIPGAGAIMRPVLARILAQKVRESGTQVRLGQTYQQLDMDAEGVTVTFTDNSKDRFDLVIAADGLHSKTRDWLLPDAPKPCYSGQGVWRAVLPRPEDCAGTMMWVGEHLKAGINPMSKDQVYLFLTVNSKERQRFDPAEEPAILKQLLLEHFTAPAVHALAEQINQDAKVMYRPLDGQLVPLPWYKERVVLIGDTVHATTPHLASGACIGIEDAIVLAEELDQHTEVESALQAFQTRRWERCRMVVENSGRLGEIEIEGGDKMEHAGIMRDSLTALMQPI</sequence>
<dbReference type="PANTHER" id="PTHR13789:SF309">
    <property type="entry name" value="PUTATIVE (AFU_ORTHOLOGUE AFUA_6G14510)-RELATED"/>
    <property type="match status" value="1"/>
</dbReference>
<keyword evidence="5" id="KW-1185">Reference proteome</keyword>
<organism evidence="4 5">
    <name type="scientific">Pseudomaricurvus hydrocarbonicus</name>
    <dbReference type="NCBI Taxonomy" id="1470433"/>
    <lineage>
        <taxon>Bacteria</taxon>
        <taxon>Pseudomonadati</taxon>
        <taxon>Pseudomonadota</taxon>
        <taxon>Gammaproteobacteria</taxon>
        <taxon>Cellvibrionales</taxon>
        <taxon>Cellvibrionaceae</taxon>
        <taxon>Pseudomaricurvus</taxon>
    </lineage>
</organism>
<feature type="domain" description="FAD-binding" evidence="3">
    <location>
        <begin position="7"/>
        <end position="346"/>
    </location>
</feature>
<evidence type="ECO:0000313" key="5">
    <source>
        <dbReference type="Proteomes" id="UP000787472"/>
    </source>
</evidence>
<name>A0A9E5MNE0_9GAMM</name>
<proteinExistence type="predicted"/>
<dbReference type="EMBL" id="JAAONZ010000016">
    <property type="protein sequence ID" value="NHO67377.1"/>
    <property type="molecule type" value="Genomic_DNA"/>
</dbReference>
<comment type="caution">
    <text evidence="4">The sequence shown here is derived from an EMBL/GenBank/DDBJ whole genome shotgun (WGS) entry which is preliminary data.</text>
</comment>
<dbReference type="NCBIfam" id="NF005313">
    <property type="entry name" value="PRK06847.1"/>
    <property type="match status" value="1"/>
</dbReference>
<accession>A0A9E5MNE0</accession>
<evidence type="ECO:0000313" key="4">
    <source>
        <dbReference type="EMBL" id="NHO67377.1"/>
    </source>
</evidence>
<keyword evidence="2" id="KW-0503">Monooxygenase</keyword>
<dbReference type="GO" id="GO:0004497">
    <property type="term" value="F:monooxygenase activity"/>
    <property type="evidence" value="ECO:0007669"/>
    <property type="project" value="UniProtKB-KW"/>
</dbReference>